<dbReference type="VEuPathDB" id="FungiDB:MFRU_005g01010"/>
<reference evidence="2 3" key="1">
    <citation type="submission" date="2019-06" db="EMBL/GenBank/DDBJ databases">
        <title>Genome Sequence of the Brown Rot Fungal Pathogen Monilinia fructicola.</title>
        <authorList>
            <person name="De Miccolis Angelini R.M."/>
            <person name="Landi L."/>
            <person name="Abate D."/>
            <person name="Pollastro S."/>
            <person name="Romanazzi G."/>
            <person name="Faretra F."/>
        </authorList>
    </citation>
    <scope>NUCLEOTIDE SEQUENCE [LARGE SCALE GENOMIC DNA]</scope>
    <source>
        <strain evidence="2 3">Mfrc123</strain>
    </source>
</reference>
<dbReference type="Proteomes" id="UP000322873">
    <property type="component" value="Unassembled WGS sequence"/>
</dbReference>
<dbReference type="EMBL" id="VICG01000007">
    <property type="protein sequence ID" value="KAA8569950.1"/>
    <property type="molecule type" value="Genomic_DNA"/>
</dbReference>
<keyword evidence="1" id="KW-0472">Membrane</keyword>
<name>A0A5M9JMR0_MONFR</name>
<keyword evidence="3" id="KW-1185">Reference proteome</keyword>
<keyword evidence="1" id="KW-0812">Transmembrane</keyword>
<dbReference type="AlphaFoldDB" id="A0A5M9JMR0"/>
<dbReference type="CDD" id="cd12148">
    <property type="entry name" value="fungal_TF_MHR"/>
    <property type="match status" value="1"/>
</dbReference>
<comment type="caution">
    <text evidence="2">The sequence shown here is derived from an EMBL/GenBank/DDBJ whole genome shotgun (WGS) entry which is preliminary data.</text>
</comment>
<proteinExistence type="predicted"/>
<protein>
    <submittedName>
        <fullName evidence="2">Uncharacterized protein</fullName>
    </submittedName>
</protein>
<sequence length="169" mass="19115">MGKKQNFQPVRMWTVTHHIFVATIILVMDFCLNRDDPRAEERKAEIMDALKMLETCQATSTMAQRGLQQLRDILRRGTSSPQEALLQIQLKDNEARDASNSISCVDQNIDSRTPEATATFPGLDINDPSSQSDWENVDFDTIEDINFDLDLSASDFEALFQQGATPQFD</sequence>
<feature type="transmembrane region" description="Helical" evidence="1">
    <location>
        <begin position="12"/>
        <end position="32"/>
    </location>
</feature>
<evidence type="ECO:0000256" key="1">
    <source>
        <dbReference type="SAM" id="Phobius"/>
    </source>
</evidence>
<keyword evidence="1" id="KW-1133">Transmembrane helix</keyword>
<evidence type="ECO:0000313" key="3">
    <source>
        <dbReference type="Proteomes" id="UP000322873"/>
    </source>
</evidence>
<organism evidence="2 3">
    <name type="scientific">Monilinia fructicola</name>
    <name type="common">Brown rot fungus</name>
    <name type="synonym">Ciboria fructicola</name>
    <dbReference type="NCBI Taxonomy" id="38448"/>
    <lineage>
        <taxon>Eukaryota</taxon>
        <taxon>Fungi</taxon>
        <taxon>Dikarya</taxon>
        <taxon>Ascomycota</taxon>
        <taxon>Pezizomycotina</taxon>
        <taxon>Leotiomycetes</taxon>
        <taxon>Helotiales</taxon>
        <taxon>Sclerotiniaceae</taxon>
        <taxon>Monilinia</taxon>
    </lineage>
</organism>
<evidence type="ECO:0000313" key="2">
    <source>
        <dbReference type="EMBL" id="KAA8569950.1"/>
    </source>
</evidence>
<accession>A0A5M9JMR0</accession>
<gene>
    <name evidence="2" type="ORF">EYC84_002288</name>
</gene>